<comment type="caution">
    <text evidence="1">The sequence shown here is derived from an EMBL/GenBank/DDBJ whole genome shotgun (WGS) entry which is preliminary data.</text>
</comment>
<protein>
    <submittedName>
        <fullName evidence="1">Uncharacterized protein</fullName>
    </submittedName>
</protein>
<dbReference type="Proteomes" id="UP000024635">
    <property type="component" value="Unassembled WGS sequence"/>
</dbReference>
<name>A0A016RZJ4_9BILA</name>
<dbReference type="AlphaFoldDB" id="A0A016RZJ4"/>
<evidence type="ECO:0000313" key="2">
    <source>
        <dbReference type="Proteomes" id="UP000024635"/>
    </source>
</evidence>
<gene>
    <name evidence="1" type="primary">Acey_s0329.g2661</name>
    <name evidence="1" type="ORF">Y032_0329g2661</name>
</gene>
<keyword evidence="2" id="KW-1185">Reference proteome</keyword>
<accession>A0A016RZJ4</accession>
<dbReference type="EMBL" id="JARK01001665">
    <property type="protein sequence ID" value="EYB83783.1"/>
    <property type="molecule type" value="Genomic_DNA"/>
</dbReference>
<proteinExistence type="predicted"/>
<reference evidence="2" key="1">
    <citation type="journal article" date="2015" name="Nat. Genet.">
        <title>The genome and transcriptome of the zoonotic hookworm Ancylostoma ceylanicum identify infection-specific gene families.</title>
        <authorList>
            <person name="Schwarz E.M."/>
            <person name="Hu Y."/>
            <person name="Antoshechkin I."/>
            <person name="Miller M.M."/>
            <person name="Sternberg P.W."/>
            <person name="Aroian R.V."/>
        </authorList>
    </citation>
    <scope>NUCLEOTIDE SEQUENCE</scope>
    <source>
        <strain evidence="2">HY135</strain>
    </source>
</reference>
<evidence type="ECO:0000313" key="1">
    <source>
        <dbReference type="EMBL" id="EYB83783.1"/>
    </source>
</evidence>
<organism evidence="1 2">
    <name type="scientific">Ancylostoma ceylanicum</name>
    <dbReference type="NCBI Taxonomy" id="53326"/>
    <lineage>
        <taxon>Eukaryota</taxon>
        <taxon>Metazoa</taxon>
        <taxon>Ecdysozoa</taxon>
        <taxon>Nematoda</taxon>
        <taxon>Chromadorea</taxon>
        <taxon>Rhabditida</taxon>
        <taxon>Rhabditina</taxon>
        <taxon>Rhabditomorpha</taxon>
        <taxon>Strongyloidea</taxon>
        <taxon>Ancylostomatidae</taxon>
        <taxon>Ancylostomatinae</taxon>
        <taxon>Ancylostoma</taxon>
    </lineage>
</organism>
<sequence>MGEEQRSSPLMFGGHTLGERMFLAIHFTLEGLQNLFGNTEGKRVYRVCRVSHGDTFIEVCLAIHFSVLLVWQYIRRISFAWAVGSLSARLPNKSRKCIVINY</sequence>